<dbReference type="PROSITE" id="PS51257">
    <property type="entry name" value="PROKAR_LIPOPROTEIN"/>
    <property type="match status" value="1"/>
</dbReference>
<reference evidence="1 2" key="1">
    <citation type="submission" date="2014-06" db="EMBL/GenBank/DDBJ databases">
        <title>Genome characterization of distinct group I Clostridium botulinum lineages.</title>
        <authorList>
            <person name="Giordani F."/>
            <person name="Anselmo A."/>
            <person name="Fillo S."/>
            <person name="Palozzi A.M."/>
            <person name="Fortunato A."/>
            <person name="Gentile B."/>
            <person name="Ciammaruconi A."/>
            <person name="Anniballi F."/>
            <person name="De Medici D."/>
            <person name="Lista F."/>
        </authorList>
    </citation>
    <scope>NUCLEOTIDE SEQUENCE [LARGE SCALE GENOMIC DNA]</scope>
    <source>
        <strain evidence="1 2">B2 450</strain>
    </source>
</reference>
<dbReference type="InterPro" id="IPR027020">
    <property type="entry name" value="YnjB"/>
</dbReference>
<dbReference type="NCBIfam" id="NF008633">
    <property type="entry name" value="PRK11622.1"/>
    <property type="match status" value="1"/>
</dbReference>
<dbReference type="PANTHER" id="PTHR42779">
    <property type="entry name" value="PROTEIN YNJB"/>
    <property type="match status" value="1"/>
</dbReference>
<evidence type="ECO:0000313" key="1">
    <source>
        <dbReference type="EMBL" id="KIS23104.1"/>
    </source>
</evidence>
<name>A0A0D1AJ37_CLOBO</name>
<accession>A0A0D1AJ37</accession>
<dbReference type="SUPFAM" id="SSF53850">
    <property type="entry name" value="Periplasmic binding protein-like II"/>
    <property type="match status" value="1"/>
</dbReference>
<dbReference type="Pfam" id="PF13416">
    <property type="entry name" value="SBP_bac_8"/>
    <property type="match status" value="1"/>
</dbReference>
<dbReference type="PATRIC" id="fig|1379739.3.peg.1476"/>
<protein>
    <submittedName>
        <fullName evidence="1">ABC transporter substrate-binding protein</fullName>
    </submittedName>
</protein>
<dbReference type="Gene3D" id="3.40.190.10">
    <property type="entry name" value="Periplasmic binding protein-like II"/>
    <property type="match status" value="2"/>
</dbReference>
<dbReference type="RefSeq" id="WP_003487271.1">
    <property type="nucleotide sequence ID" value="NZ_JXSU01000007.1"/>
</dbReference>
<dbReference type="PANTHER" id="PTHR42779:SF1">
    <property type="entry name" value="PROTEIN YNJB"/>
    <property type="match status" value="1"/>
</dbReference>
<dbReference type="OrthoDB" id="3239593at2"/>
<gene>
    <name evidence="1" type="ORF">N495_05740</name>
</gene>
<dbReference type="PIRSF" id="PIRSF029172">
    <property type="entry name" value="UCP029172_ABC_sbc_YnjB"/>
    <property type="match status" value="1"/>
</dbReference>
<dbReference type="AlphaFoldDB" id="A0A0D1AJ37"/>
<dbReference type="EMBL" id="JXSU01000007">
    <property type="protein sequence ID" value="KIS23104.1"/>
    <property type="molecule type" value="Genomic_DNA"/>
</dbReference>
<comment type="caution">
    <text evidence="1">The sequence shown here is derived from an EMBL/GenBank/DDBJ whole genome shotgun (WGS) entry which is preliminary data.</text>
</comment>
<dbReference type="HOGENOM" id="CLU_045122_0_0_9"/>
<organism evidence="1 2">
    <name type="scientific">Clostridium botulinum B2 450</name>
    <dbReference type="NCBI Taxonomy" id="1379739"/>
    <lineage>
        <taxon>Bacteria</taxon>
        <taxon>Bacillati</taxon>
        <taxon>Bacillota</taxon>
        <taxon>Clostridia</taxon>
        <taxon>Eubacteriales</taxon>
        <taxon>Clostridiaceae</taxon>
        <taxon>Clostridium</taxon>
    </lineage>
</organism>
<proteinExistence type="predicted"/>
<dbReference type="InterPro" id="IPR006059">
    <property type="entry name" value="SBP"/>
</dbReference>
<sequence>MKKFISIIITFTMVFSLVACGNKKESKNEADLKNKDWNSIVEKSKGTTVTFYGWGGSELTNKWIDDHLAKKLKEKYNITLKRVPMDIDDILNKMLGEKQAGNDKGTIDVVWINGENFYTAKKNNLLYGPFSENLPNYKKYIDKDSNDVKYDFGKSVEAFEAPYGKAQFVMVYDEEKVTKVPKDHKELLEFVKANPGKFTYAAPPDFTGSAFVRNIIYDIVGFEKLIKIKPEKELVEKEIKPAIDYLKEIKPYLWNKGKTYPANIAMLDNMYADKQVINTMSYNPNSVTEKIDNGTFPKKTQVSLFKNGTIGNTHFVAIPFNSPNKEGAMVTINSILSFEMQKSKYDPKVWGDLPVFDNKKLSEEEKKEIEKIKVGSGSLPQSELLPHRLPELPAELVPIIEKIWQENIPGDK</sequence>
<dbReference type="Proteomes" id="UP000032250">
    <property type="component" value="Unassembled WGS sequence"/>
</dbReference>
<evidence type="ECO:0000313" key="2">
    <source>
        <dbReference type="Proteomes" id="UP000032250"/>
    </source>
</evidence>